<dbReference type="FunFam" id="3.40.50.1820:FF:000128">
    <property type="entry name" value="Carboxylic ester hydrolase"/>
    <property type="match status" value="1"/>
</dbReference>
<evidence type="ECO:0000256" key="2">
    <source>
        <dbReference type="ARBA" id="ARBA00010515"/>
    </source>
</evidence>
<comment type="similarity">
    <text evidence="2">Belongs to the 'GDXG' lipolytic enzyme family.</text>
</comment>
<evidence type="ECO:0000313" key="6">
    <source>
        <dbReference type="EMBL" id="CAH1250904.1"/>
    </source>
</evidence>
<dbReference type="SUPFAM" id="SSF53474">
    <property type="entry name" value="alpha/beta-Hydrolases"/>
    <property type="match status" value="1"/>
</dbReference>
<evidence type="ECO:0000259" key="5">
    <source>
        <dbReference type="Pfam" id="PF00135"/>
    </source>
</evidence>
<dbReference type="PROSITE" id="PS00122">
    <property type="entry name" value="CARBOXYLESTERASE_B_1"/>
    <property type="match status" value="1"/>
</dbReference>
<organism evidence="6 7">
    <name type="scientific">Branchiostoma lanceolatum</name>
    <name type="common">Common lancelet</name>
    <name type="synonym">Amphioxus lanceolatum</name>
    <dbReference type="NCBI Taxonomy" id="7740"/>
    <lineage>
        <taxon>Eukaryota</taxon>
        <taxon>Metazoa</taxon>
        <taxon>Chordata</taxon>
        <taxon>Cephalochordata</taxon>
        <taxon>Leptocardii</taxon>
        <taxon>Amphioxiformes</taxon>
        <taxon>Branchiostomatidae</taxon>
        <taxon>Branchiostoma</taxon>
    </lineage>
</organism>
<dbReference type="InterPro" id="IPR002018">
    <property type="entry name" value="CarbesteraseB"/>
</dbReference>
<dbReference type="Gene3D" id="3.40.50.1820">
    <property type="entry name" value="alpha/beta hydrolase"/>
    <property type="match status" value="1"/>
</dbReference>
<comment type="similarity">
    <text evidence="1 4">Belongs to the type-B carboxylesterase/lipase family.</text>
</comment>
<dbReference type="AlphaFoldDB" id="A0A8K0EJT2"/>
<dbReference type="InterPro" id="IPR029058">
    <property type="entry name" value="AB_hydrolase_fold"/>
</dbReference>
<feature type="domain" description="Carboxylesterase type B" evidence="5">
    <location>
        <begin position="1"/>
        <end position="440"/>
    </location>
</feature>
<protein>
    <recommendedName>
        <fullName evidence="4">Carboxylic ester hydrolase</fullName>
        <ecNumber evidence="4">3.1.1.-</ecNumber>
    </recommendedName>
</protein>
<dbReference type="Proteomes" id="UP000838412">
    <property type="component" value="Chromosome 18"/>
</dbReference>
<sequence>MSEDCLSLNVYTSDVSPTANLPVMVWIHGGAFTLGSASTYGGEVLTAYHRVVLVTINYRLGPLGFLQTLDDEAPGNFGLLDQIKALQWVQNNIRDFGGDPDRVTIFGESAGGFSVSSLVMSPLATGLFHRAISESGAGLWPVLEKGDLSVTQTIAGKLGCDVNHYDNMMRCLRGKPADEIQRAPEMTQLTYFVIDGRFLPEHPWHLLQKHRLNQVDYLLGTNTDEFGWLLSITLTYVDDDGMNMTEFNAIVPVDLSVMTGSIYPKGDTSTLVPAVLKEYRDPVRPEDPMAIRDQYLQFLTDMWFASSTVMVAQAQSEQPVKVYQYEFQHRTSILSFKPDYVKADHGDEVLYVFGGTLLRNVTSGSWLFPLTEKERELSRDIMAYWVNFATNGDPNDSSGSPRMRTLVDWPRYTPSSQAYLKLDVTSSADVALRKTRMKFWNEEVPRMMGMTSEPTGNGAKLNTGSILVVLLPLVFVLLATM</sequence>
<keyword evidence="7" id="KW-1185">Reference proteome</keyword>
<name>A0A8K0EJT2_BRALA</name>
<dbReference type="PROSITE" id="PS01173">
    <property type="entry name" value="LIPASE_GDXG_HIS"/>
    <property type="match status" value="1"/>
</dbReference>
<gene>
    <name evidence="6" type="primary">CES2</name>
    <name evidence="6" type="ORF">BLAG_LOCUS11467</name>
</gene>
<evidence type="ECO:0000256" key="3">
    <source>
        <dbReference type="ARBA" id="ARBA00022801"/>
    </source>
</evidence>
<evidence type="ECO:0000256" key="4">
    <source>
        <dbReference type="RuleBase" id="RU361235"/>
    </source>
</evidence>
<reference evidence="6" key="1">
    <citation type="submission" date="2022-01" db="EMBL/GenBank/DDBJ databases">
        <authorList>
            <person name="Braso-Vives M."/>
        </authorList>
    </citation>
    <scope>NUCLEOTIDE SEQUENCE</scope>
</reference>
<accession>A0A8K0EJT2</accession>
<dbReference type="GO" id="GO:0016787">
    <property type="term" value="F:hydrolase activity"/>
    <property type="evidence" value="ECO:0007669"/>
    <property type="project" value="UniProtKB-KW"/>
</dbReference>
<evidence type="ECO:0000313" key="7">
    <source>
        <dbReference type="Proteomes" id="UP000838412"/>
    </source>
</evidence>
<dbReference type="InterPro" id="IPR019826">
    <property type="entry name" value="Carboxylesterase_B_AS"/>
</dbReference>
<evidence type="ECO:0000256" key="1">
    <source>
        <dbReference type="ARBA" id="ARBA00005964"/>
    </source>
</evidence>
<dbReference type="PANTHER" id="PTHR11559">
    <property type="entry name" value="CARBOXYLESTERASE"/>
    <property type="match status" value="1"/>
</dbReference>
<keyword evidence="3 4" id="KW-0378">Hydrolase</keyword>
<dbReference type="InterPro" id="IPR002168">
    <property type="entry name" value="Lipase_GDXG_HIS_AS"/>
</dbReference>
<dbReference type="OrthoDB" id="3200163at2759"/>
<dbReference type="InterPro" id="IPR050309">
    <property type="entry name" value="Type-B_Carboxylest/Lipase"/>
</dbReference>
<proteinExistence type="inferred from homology"/>
<dbReference type="EC" id="3.1.1.-" evidence="4"/>
<dbReference type="Pfam" id="PF00135">
    <property type="entry name" value="COesterase"/>
    <property type="match status" value="1"/>
</dbReference>
<dbReference type="EMBL" id="OV696703">
    <property type="protein sequence ID" value="CAH1250904.1"/>
    <property type="molecule type" value="Genomic_DNA"/>
</dbReference>